<feature type="compositionally biased region" description="Basic and acidic residues" evidence="2">
    <location>
        <begin position="845"/>
        <end position="856"/>
    </location>
</feature>
<evidence type="ECO:0000256" key="1">
    <source>
        <dbReference type="SAM" id="Coils"/>
    </source>
</evidence>
<feature type="compositionally biased region" description="Basic and acidic residues" evidence="2">
    <location>
        <begin position="660"/>
        <end position="674"/>
    </location>
</feature>
<feature type="coiled-coil region" evidence="1">
    <location>
        <begin position="477"/>
        <end position="537"/>
    </location>
</feature>
<dbReference type="PANTHER" id="PTHR23159">
    <property type="entry name" value="CENTROSOMAL PROTEIN 2"/>
    <property type="match status" value="1"/>
</dbReference>
<protein>
    <submittedName>
        <fullName evidence="3">Uncharacterized protein</fullName>
    </submittedName>
</protein>
<evidence type="ECO:0000313" key="3">
    <source>
        <dbReference type="EMBL" id="KAF4690139.1"/>
    </source>
</evidence>
<keyword evidence="1" id="KW-0175">Coiled coil</keyword>
<proteinExistence type="predicted"/>
<feature type="region of interest" description="Disordered" evidence="2">
    <location>
        <begin position="660"/>
        <end position="682"/>
    </location>
</feature>
<feature type="compositionally biased region" description="Polar residues" evidence="2">
    <location>
        <begin position="791"/>
        <end position="801"/>
    </location>
</feature>
<organism evidence="3 4">
    <name type="scientific">Perkinsus olseni</name>
    <name type="common">Perkinsus atlanticus</name>
    <dbReference type="NCBI Taxonomy" id="32597"/>
    <lineage>
        <taxon>Eukaryota</taxon>
        <taxon>Sar</taxon>
        <taxon>Alveolata</taxon>
        <taxon>Perkinsozoa</taxon>
        <taxon>Perkinsea</taxon>
        <taxon>Perkinsida</taxon>
        <taxon>Perkinsidae</taxon>
        <taxon>Perkinsus</taxon>
    </lineage>
</organism>
<feature type="compositionally biased region" description="Low complexity" evidence="2">
    <location>
        <begin position="827"/>
        <end position="844"/>
    </location>
</feature>
<dbReference type="AlphaFoldDB" id="A0A7J6P1Y9"/>
<feature type="region of interest" description="Disordered" evidence="2">
    <location>
        <begin position="112"/>
        <end position="132"/>
    </location>
</feature>
<sequence length="875" mass="99099">MRLGPSREATDHPMRFPWQSKENVVRLLKGRSIQPPVCVVRQERLKEIRKLLWSSMDAPNALDEARQRNHDQGFGTLGVSLARPPPIRADALDKAEAREAIVELTRSPRWELASRESSRVGQTPERPTKVEEDGERWRNYKWHHLKREKCPQLAGYKYGKYQSCGEREEATMSRKRETQALLVKAGFLNVKPEERTSGSFEVSNLDKAKSAEKGWLRSCSSVFEAGSRSWDLERDDPLADYTTFIEQSGAVVDESLWGRSPLKLNTGIRRLPSILPRARSQLLQTRKDDEREDTVDGCTWWLDEWFESWDAGVRQGAVRRLRCRQRRQQQQEEYDGSALLDRVSEALDQYTPLNLPGKFITTVDFWGYPCGQMTPFKRAKFHSLLPHVLIRRSGRLMPGEAGEGDPAPPSSSEVESRQMYIPLEAYAQQPGGQQTERYYDQLAYSDEGSTPPMPCANENSDLASAIDMADVSDPVAIRRLLRKVQRYLKKVARIQTDDFDGERERVSPQLQNTKEEIRSANADMDAMRNDIAYLQEDLDQKLTLEKKLLTERNGSKQKEAEMMKLVKKVYGEDPAEVYDSLLNTNEEMQNEMDAVIDERDDLCQQVEKLQEELDTLRRHNGQPTPVAAGGNGDEQDTKPDEDKQRVEELLARAKRLEGQNADLREELQKRRGVDDDGSSEGSRGVIQALAQENVELKQQLKSREAELSGLRADLKDYEEGKEGEQAGAEVTSEVERLREELRKLQRQHDELWTHLNEALEDKWNMEEKLQGLRAQIAEGPLAAPSGEEISRVSSSQGTADTRQADAAIEPIETQSSSASETPKRSSVEAIVVTPATTAATTPSTEADHGPVAEKGAETQSGRIRLVDSYMRRGVE</sequence>
<gene>
    <name evidence="3" type="ORF">FOZ60_000595</name>
</gene>
<evidence type="ECO:0000313" key="4">
    <source>
        <dbReference type="Proteomes" id="UP000541610"/>
    </source>
</evidence>
<feature type="compositionally biased region" description="Basic and acidic residues" evidence="2">
    <location>
        <begin position="635"/>
        <end position="644"/>
    </location>
</feature>
<dbReference type="PANTHER" id="PTHR23159:SF31">
    <property type="entry name" value="CENTROSOME-ASSOCIATED PROTEIN CEP250 ISOFORM X1"/>
    <property type="match status" value="1"/>
</dbReference>
<feature type="region of interest" description="Disordered" evidence="2">
    <location>
        <begin position="396"/>
        <end position="415"/>
    </location>
</feature>
<feature type="region of interest" description="Disordered" evidence="2">
    <location>
        <begin position="616"/>
        <end position="644"/>
    </location>
</feature>
<reference evidence="3 4" key="1">
    <citation type="submission" date="2020-04" db="EMBL/GenBank/DDBJ databases">
        <title>Perkinsus olseni comparative genomics.</title>
        <authorList>
            <person name="Bogema D.R."/>
        </authorList>
    </citation>
    <scope>NUCLEOTIDE SEQUENCE [LARGE SCALE GENOMIC DNA]</scope>
    <source>
        <strain evidence="3">00978-12</strain>
    </source>
</reference>
<name>A0A7J6P1Y9_PEROL</name>
<comment type="caution">
    <text evidence="3">The sequence shown here is derived from an EMBL/GenBank/DDBJ whole genome shotgun (WGS) entry which is preliminary data.</text>
</comment>
<dbReference type="OrthoDB" id="10568753at2759"/>
<evidence type="ECO:0000256" key="2">
    <source>
        <dbReference type="SAM" id="MobiDB-lite"/>
    </source>
</evidence>
<feature type="region of interest" description="Disordered" evidence="2">
    <location>
        <begin position="776"/>
        <end position="864"/>
    </location>
</feature>
<dbReference type="EMBL" id="JABANP010000106">
    <property type="protein sequence ID" value="KAF4690139.1"/>
    <property type="molecule type" value="Genomic_DNA"/>
</dbReference>
<dbReference type="Proteomes" id="UP000541610">
    <property type="component" value="Unassembled WGS sequence"/>
</dbReference>
<accession>A0A7J6P1Y9</accession>